<name>A0A6S7IHL0_PARCT</name>
<dbReference type="OrthoDB" id="10552870at2759"/>
<accession>A0A6S7IHL0</accession>
<organism evidence="1 2">
    <name type="scientific">Paramuricea clavata</name>
    <name type="common">Red gorgonian</name>
    <name type="synonym">Violescent sea-whip</name>
    <dbReference type="NCBI Taxonomy" id="317549"/>
    <lineage>
        <taxon>Eukaryota</taxon>
        <taxon>Metazoa</taxon>
        <taxon>Cnidaria</taxon>
        <taxon>Anthozoa</taxon>
        <taxon>Octocorallia</taxon>
        <taxon>Malacalcyonacea</taxon>
        <taxon>Plexauridae</taxon>
        <taxon>Paramuricea</taxon>
    </lineage>
</organism>
<dbReference type="AlphaFoldDB" id="A0A6S7IHL0"/>
<gene>
    <name evidence="1" type="ORF">PACLA_8A080208</name>
</gene>
<reference evidence="1" key="1">
    <citation type="submission" date="2020-04" db="EMBL/GenBank/DDBJ databases">
        <authorList>
            <person name="Alioto T."/>
            <person name="Alioto T."/>
            <person name="Gomez Garrido J."/>
        </authorList>
    </citation>
    <scope>NUCLEOTIDE SEQUENCE</scope>
    <source>
        <strain evidence="1">A484AB</strain>
    </source>
</reference>
<dbReference type="Proteomes" id="UP001152795">
    <property type="component" value="Unassembled WGS sequence"/>
</dbReference>
<proteinExistence type="predicted"/>
<protein>
    <submittedName>
        <fullName evidence="1">Uncharacterized protein</fullName>
    </submittedName>
</protein>
<evidence type="ECO:0000313" key="2">
    <source>
        <dbReference type="Proteomes" id="UP001152795"/>
    </source>
</evidence>
<keyword evidence="2" id="KW-1185">Reference proteome</keyword>
<evidence type="ECO:0000313" key="1">
    <source>
        <dbReference type="EMBL" id="CAB4002618.1"/>
    </source>
</evidence>
<dbReference type="EMBL" id="CACRXK020004401">
    <property type="protein sequence ID" value="CAB4002618.1"/>
    <property type="molecule type" value="Genomic_DNA"/>
</dbReference>
<comment type="caution">
    <text evidence="1">The sequence shown here is derived from an EMBL/GenBank/DDBJ whole genome shotgun (WGS) entry which is preliminary data.</text>
</comment>
<sequence>MTSTTTKLLFLTFAVMYMMVMATAQRTPKPLAAKPETLSPSFSFKPCPFDCNKVCVVKVGSFYKCSLPISKCCKNACVFYHKCLLTKLEWACYADTLDYVCKCRKLSTISTKE</sequence>